<gene>
    <name evidence="1" type="ORF">LPJ53_006406</name>
</gene>
<dbReference type="EMBL" id="JANBOJ010000758">
    <property type="protein sequence ID" value="KAJ1718637.1"/>
    <property type="molecule type" value="Genomic_DNA"/>
</dbReference>
<organism evidence="1 2">
    <name type="scientific">Coemansia erecta</name>
    <dbReference type="NCBI Taxonomy" id="147472"/>
    <lineage>
        <taxon>Eukaryota</taxon>
        <taxon>Fungi</taxon>
        <taxon>Fungi incertae sedis</taxon>
        <taxon>Zoopagomycota</taxon>
        <taxon>Kickxellomycotina</taxon>
        <taxon>Kickxellomycetes</taxon>
        <taxon>Kickxellales</taxon>
        <taxon>Kickxellaceae</taxon>
        <taxon>Coemansia</taxon>
    </lineage>
</organism>
<sequence length="580" mass="65642">MSICPPAQILPLHIIESIANYMPRVSGSRLPVSDVETSAVIQPALLPLMSVCRSWRSTVCSLFYNSAVFVYDEKRVWVHNHKSLIKLDNVVETGNHHHLKKLQFVISPMDFVDGANSTGPLQSAIDRCGQLGRIYEVSIVFAQNYSTIRYWEQQNNDADKSIDMEQLGTTLTEYAQLFHRLLPNKRIVNIFKSEEYRRSPQVIEVSERVVGFLPQLLDSTVCHFSSTRLNLTKAFVERLTHNALRRITITGHKGTQQHVELLRRNASTLEVVRIKNATAHAVVKMTYRGSKYGTLVYPRLRKLHISFCVGRRSSRHPQPTCDPFPALKALVCEGHFPFASPIVLDQGRQHISVLKIDVDADLLRILDESHVLKPGSFKQLDKVSLGWSQKKFVPRGEHASSLFAKALSISETAHVVYNRNLVLGGSAETVLPDICFSDSLRTLDLEGTFLTVDDAIRLLSGFKRLATATLALREGSRNVRMPTAEEIAEYRKRFKGHASSVGILNISNLSFTNSRRAAEFLVLMTSILKSIKHIVVGRRYVSRPISVVSRVEYVRKRSMYAKNKRIRAVEYTVDNTCYHY</sequence>
<dbReference type="Proteomes" id="UP001149813">
    <property type="component" value="Unassembled WGS sequence"/>
</dbReference>
<accession>A0A9W7XUE7</accession>
<name>A0A9W7XUE7_9FUNG</name>
<keyword evidence="2" id="KW-1185">Reference proteome</keyword>
<evidence type="ECO:0000313" key="1">
    <source>
        <dbReference type="EMBL" id="KAJ1718637.1"/>
    </source>
</evidence>
<evidence type="ECO:0000313" key="2">
    <source>
        <dbReference type="Proteomes" id="UP001149813"/>
    </source>
</evidence>
<dbReference type="AlphaFoldDB" id="A0A9W7XUE7"/>
<dbReference type="OrthoDB" id="5522622at2759"/>
<comment type="caution">
    <text evidence="1">The sequence shown here is derived from an EMBL/GenBank/DDBJ whole genome shotgun (WGS) entry which is preliminary data.</text>
</comment>
<protein>
    <submittedName>
        <fullName evidence="1">Uncharacterized protein</fullName>
    </submittedName>
</protein>
<proteinExistence type="predicted"/>
<reference evidence="1" key="1">
    <citation type="submission" date="2022-07" db="EMBL/GenBank/DDBJ databases">
        <title>Phylogenomic reconstructions and comparative analyses of Kickxellomycotina fungi.</title>
        <authorList>
            <person name="Reynolds N.K."/>
            <person name="Stajich J.E."/>
            <person name="Barry K."/>
            <person name="Grigoriev I.V."/>
            <person name="Crous P."/>
            <person name="Smith M.E."/>
        </authorList>
    </citation>
    <scope>NUCLEOTIDE SEQUENCE</scope>
    <source>
        <strain evidence="1">NBRC 32514</strain>
    </source>
</reference>